<dbReference type="STRING" id="313596.RB2501_08970"/>
<reference evidence="2 3" key="1">
    <citation type="journal article" date="2009" name="J. Bacteriol.">
        <title>Complete genome sequence of Robiginitalea biformata HTCC2501.</title>
        <authorList>
            <person name="Oh H.M."/>
            <person name="Giovannoni S.J."/>
            <person name="Lee K."/>
            <person name="Ferriera S."/>
            <person name="Johnson J."/>
            <person name="Cho J.C."/>
        </authorList>
    </citation>
    <scope>NUCLEOTIDE SEQUENCE [LARGE SCALE GENOMIC DNA]</scope>
    <source>
        <strain evidence="3">ATCC BAA-864 / HTCC2501 / KCTC 12146</strain>
    </source>
</reference>
<feature type="region of interest" description="Disordered" evidence="1">
    <location>
        <begin position="187"/>
        <end position="236"/>
    </location>
</feature>
<dbReference type="RefSeq" id="WP_015753778.1">
    <property type="nucleotide sequence ID" value="NC_013222.1"/>
</dbReference>
<dbReference type="HOGENOM" id="CLU_075055_0_0_10"/>
<evidence type="ECO:0000256" key="1">
    <source>
        <dbReference type="SAM" id="MobiDB-lite"/>
    </source>
</evidence>
<feature type="compositionally biased region" description="Basic and acidic residues" evidence="1">
    <location>
        <begin position="223"/>
        <end position="236"/>
    </location>
</feature>
<organism evidence="2 3">
    <name type="scientific">Robiginitalea biformata (strain ATCC BAA-864 / DSM 15991 / KCTC 12146 / HTCC2501)</name>
    <dbReference type="NCBI Taxonomy" id="313596"/>
    <lineage>
        <taxon>Bacteria</taxon>
        <taxon>Pseudomonadati</taxon>
        <taxon>Bacteroidota</taxon>
        <taxon>Flavobacteriia</taxon>
        <taxon>Flavobacteriales</taxon>
        <taxon>Flavobacteriaceae</taxon>
        <taxon>Robiginitalea</taxon>
    </lineage>
</organism>
<gene>
    <name evidence="2" type="ordered locus">RB2501_08970</name>
</gene>
<protein>
    <recommendedName>
        <fullName evidence="4">Tetratricopeptide repeat protein</fullName>
    </recommendedName>
</protein>
<feature type="region of interest" description="Disordered" evidence="1">
    <location>
        <begin position="95"/>
        <end position="129"/>
    </location>
</feature>
<dbReference type="Proteomes" id="UP000009049">
    <property type="component" value="Chromosome"/>
</dbReference>
<dbReference type="AlphaFoldDB" id="A4CJB4"/>
<name>A4CJB4_ROBBH</name>
<dbReference type="EMBL" id="CP001712">
    <property type="protein sequence ID" value="EAR17022.1"/>
    <property type="molecule type" value="Genomic_DNA"/>
</dbReference>
<proteinExistence type="predicted"/>
<dbReference type="eggNOG" id="ENOG502Z7TA">
    <property type="taxonomic scope" value="Bacteria"/>
</dbReference>
<evidence type="ECO:0008006" key="4">
    <source>
        <dbReference type="Google" id="ProtNLM"/>
    </source>
</evidence>
<evidence type="ECO:0000313" key="3">
    <source>
        <dbReference type="Proteomes" id="UP000009049"/>
    </source>
</evidence>
<sequence>MQVPDFTYLLQQPGKLKTPVQTRQLEEVLKTYPWFQAARALHLKGLRNLNSYKYNQALKVTAACTADREVLFDFITSEAFLQNEIADAISGKTSLSDREIESEEVAPEPGRDAGMVDEGEDGALPRSTAEAEQILDPKLFRSKDPEVDRELEADRVAAREKLGMGRPLDFHKGERYSFSEWLQITSLGPGKRKEPTTPAAGDEDAASKAPGGDAASPANPDPKPAEDASRKQKFDRIDRFIRDNPKIVPQAAAEAEKVNISQSVKIDKEELMTETLARVYLEQGKHKKAIQAYRILSLKYPEKSGFFADQIKAVEKLRKDKPKK</sequence>
<evidence type="ECO:0000313" key="2">
    <source>
        <dbReference type="EMBL" id="EAR17022.1"/>
    </source>
</evidence>
<keyword evidence="3" id="KW-1185">Reference proteome</keyword>
<dbReference type="KEGG" id="rbi:RB2501_08970"/>
<accession>A4CJB4</accession>
<dbReference type="OrthoDB" id="594666at2"/>